<dbReference type="EMBL" id="SRJD01000022">
    <property type="protein sequence ID" value="TGA96613.1"/>
    <property type="molecule type" value="Genomic_DNA"/>
</dbReference>
<dbReference type="PROSITE" id="PS51257">
    <property type="entry name" value="PROKAR_LIPOPROTEIN"/>
    <property type="match status" value="1"/>
</dbReference>
<dbReference type="AlphaFoldDB" id="A0A4Z0GII9"/>
<reference evidence="2 3" key="1">
    <citation type="journal article" date="2015" name="Int. J. Syst. Evol. Microbiol.">
        <title>Sporolactobacillus shoreae sp. nov. and Sporolactobacillus spathodeae sp. nov., two spore-forming lactic acid bacteria isolated from tree barks in Thailand.</title>
        <authorList>
            <person name="Thamacharoensuk T."/>
            <person name="Kitahara M."/>
            <person name="Ohkuma M."/>
            <person name="Thongchul N."/>
            <person name="Tanasupawat S."/>
        </authorList>
    </citation>
    <scope>NUCLEOTIDE SEQUENCE [LARGE SCALE GENOMIC DNA]</scope>
    <source>
        <strain evidence="2 3">BK92</strain>
    </source>
</reference>
<feature type="signal peptide" evidence="1">
    <location>
        <begin position="1"/>
        <end position="24"/>
    </location>
</feature>
<accession>A0A4Z0GII9</accession>
<name>A0A4Z0GII9_9BACL</name>
<gene>
    <name evidence="2" type="ORF">E4665_15055</name>
</gene>
<evidence type="ECO:0000313" key="2">
    <source>
        <dbReference type="EMBL" id="TGA96613.1"/>
    </source>
</evidence>
<feature type="chain" id="PRO_5021479083" description="DUF4367 domain-containing protein" evidence="1">
    <location>
        <begin position="25"/>
        <end position="187"/>
    </location>
</feature>
<comment type="caution">
    <text evidence="2">The sequence shown here is derived from an EMBL/GenBank/DDBJ whole genome shotgun (WGS) entry which is preliminary data.</text>
</comment>
<dbReference type="OrthoDB" id="2932589at2"/>
<proteinExistence type="predicted"/>
<keyword evidence="3" id="KW-1185">Reference proteome</keyword>
<evidence type="ECO:0008006" key="4">
    <source>
        <dbReference type="Google" id="ProtNLM"/>
    </source>
</evidence>
<organism evidence="2 3">
    <name type="scientific">Sporolactobacillus shoreae</name>
    <dbReference type="NCBI Taxonomy" id="1465501"/>
    <lineage>
        <taxon>Bacteria</taxon>
        <taxon>Bacillati</taxon>
        <taxon>Bacillota</taxon>
        <taxon>Bacilli</taxon>
        <taxon>Bacillales</taxon>
        <taxon>Sporolactobacillaceae</taxon>
        <taxon>Sporolactobacillus</taxon>
    </lineage>
</organism>
<protein>
    <recommendedName>
        <fullName evidence="4">DUF4367 domain-containing protein</fullName>
    </recommendedName>
</protein>
<evidence type="ECO:0000256" key="1">
    <source>
        <dbReference type="SAM" id="SignalP"/>
    </source>
</evidence>
<dbReference type="RefSeq" id="WP_135349620.1">
    <property type="nucleotide sequence ID" value="NZ_SRJD01000022.1"/>
</dbReference>
<sequence length="187" mass="20597">MKNVKIIFLLLIIMFAFTGCQSSAAQPTKLDTSQLEKEKSVGLDVLTKSQRDGIPLNYTARSAETALRALPFKMTVPQKLPFSSKGFTNISIEDFKHNGKEIDVKFTAFSKDLRDSLTVSANNHNAEYVGPNQPVQLNNRVKGLYGAQGIVFRKAGVNYSIALQDPGLNPSKMKTELTDLANQMIAD</sequence>
<dbReference type="Proteomes" id="UP000298347">
    <property type="component" value="Unassembled WGS sequence"/>
</dbReference>
<evidence type="ECO:0000313" key="3">
    <source>
        <dbReference type="Proteomes" id="UP000298347"/>
    </source>
</evidence>
<keyword evidence="1" id="KW-0732">Signal</keyword>